<reference evidence="4" key="1">
    <citation type="submission" date="2022-09" db="EMBL/GenBank/DDBJ databases">
        <title>Characterization of three MwoI isoschizomers from sequenced genome and metagenomes.</title>
        <authorList>
            <person name="Fomenkov A."/>
            <person name="Xu S.Y."/>
            <person name="Roberts R.J."/>
        </authorList>
    </citation>
    <scope>NUCLEOTIDE SEQUENCE</scope>
    <source>
        <strain evidence="4">DSM 2970</strain>
    </source>
</reference>
<dbReference type="InterPro" id="IPR004647">
    <property type="entry name" value="Fe-S_hydro-lyase_TtdB-typ_cat"/>
</dbReference>
<evidence type="ECO:0000256" key="2">
    <source>
        <dbReference type="ARBA" id="ARBA00023239"/>
    </source>
</evidence>
<dbReference type="AlphaFoldDB" id="A0A9E7RTW7"/>
<dbReference type="Gene3D" id="3.20.130.10">
    <property type="entry name" value="Fe-S hydro-lyase, tartrate dehydratase beta-type, catalytic domain"/>
    <property type="match status" value="1"/>
</dbReference>
<comment type="similarity">
    <text evidence="1">Belongs to the class-I fumarase family.</text>
</comment>
<dbReference type="Pfam" id="PF05683">
    <property type="entry name" value="Fumerase_C"/>
    <property type="match status" value="1"/>
</dbReference>
<protein>
    <submittedName>
        <fullName evidence="4">Fumarate hydratase C-terminal domain-containing protein</fullName>
    </submittedName>
</protein>
<gene>
    <name evidence="4" type="ORF">N5910_07610</name>
</gene>
<sequence length="167" mass="17299">MIEITLPADPAEIGKLEVGDRVLLRGTIFTGRDAALPKLVGALKNGESPIDVKGAAIMHTAVSPAGIAPTSSNKEDIEESIPYLASAGVLVHIGKGKLGDDTIRALGEAGAVFIVTPPVAALLTSRVKSRRVAAFEEEGMEAIFELRVEGIPGIVAAASGRSIYSNE</sequence>
<dbReference type="Proteomes" id="UP001065373">
    <property type="component" value="Chromosome"/>
</dbReference>
<dbReference type="PANTHER" id="PTHR43351:SF2">
    <property type="entry name" value="L(+)-TARTRATE DEHYDRATASE SUBUNIT BETA-RELATED"/>
    <property type="match status" value="1"/>
</dbReference>
<dbReference type="GeneID" id="58979134"/>
<name>A0A9E7RTW7_METWO</name>
<evidence type="ECO:0000259" key="3">
    <source>
        <dbReference type="Pfam" id="PF05683"/>
    </source>
</evidence>
<accession>A0A9E7RTW7</accession>
<dbReference type="PANTHER" id="PTHR43351">
    <property type="entry name" value="L(+)-TARTRATE DEHYDRATASE SUBUNIT BETA"/>
    <property type="match status" value="1"/>
</dbReference>
<evidence type="ECO:0000313" key="4">
    <source>
        <dbReference type="EMBL" id="UXH31397.1"/>
    </source>
</evidence>
<dbReference type="RefSeq" id="WP_191216152.1">
    <property type="nucleotide sequence ID" value="NZ_CP104550.1"/>
</dbReference>
<dbReference type="SUPFAM" id="SSF117457">
    <property type="entry name" value="FumA C-terminal domain-like"/>
    <property type="match status" value="1"/>
</dbReference>
<organism evidence="4">
    <name type="scientific">Methanothermobacter wolfeii</name>
    <name type="common">Methanobacterium wolfei</name>
    <dbReference type="NCBI Taxonomy" id="145261"/>
    <lineage>
        <taxon>Archaea</taxon>
        <taxon>Methanobacteriati</taxon>
        <taxon>Methanobacteriota</taxon>
        <taxon>Methanomada group</taxon>
        <taxon>Methanobacteria</taxon>
        <taxon>Methanobacteriales</taxon>
        <taxon>Methanobacteriaceae</taxon>
        <taxon>Methanothermobacter</taxon>
    </lineage>
</organism>
<feature type="domain" description="Fe-S hydro-lyase tartrate dehydratase beta-type catalytic" evidence="3">
    <location>
        <begin position="9"/>
        <end position="165"/>
    </location>
</feature>
<proteinExistence type="inferred from homology"/>
<dbReference type="EMBL" id="CP104550">
    <property type="protein sequence ID" value="UXH31397.1"/>
    <property type="molecule type" value="Genomic_DNA"/>
</dbReference>
<dbReference type="GO" id="GO:0016836">
    <property type="term" value="F:hydro-lyase activity"/>
    <property type="evidence" value="ECO:0007669"/>
    <property type="project" value="InterPro"/>
</dbReference>
<evidence type="ECO:0000256" key="1">
    <source>
        <dbReference type="ARBA" id="ARBA00008876"/>
    </source>
</evidence>
<dbReference type="InterPro" id="IPR036660">
    <property type="entry name" value="Fe-S_hydroAse_TtdB_cat_sf"/>
</dbReference>
<keyword evidence="2" id="KW-0456">Lyase</keyword>